<dbReference type="Pfam" id="PF00011">
    <property type="entry name" value="HSP20"/>
    <property type="match status" value="1"/>
</dbReference>
<reference evidence="6" key="1">
    <citation type="submission" date="2023-03" db="EMBL/GenBank/DDBJ databases">
        <authorList>
            <person name="Julca I."/>
        </authorList>
    </citation>
    <scope>NUCLEOTIDE SEQUENCE</scope>
</reference>
<evidence type="ECO:0000256" key="4">
    <source>
        <dbReference type="SAM" id="MobiDB-lite"/>
    </source>
</evidence>
<evidence type="ECO:0000256" key="3">
    <source>
        <dbReference type="RuleBase" id="RU003616"/>
    </source>
</evidence>
<dbReference type="Proteomes" id="UP001161247">
    <property type="component" value="Chromosome 1"/>
</dbReference>
<proteinExistence type="inferred from homology"/>
<dbReference type="PANTHER" id="PTHR11527">
    <property type="entry name" value="HEAT-SHOCK PROTEIN 20 FAMILY MEMBER"/>
    <property type="match status" value="1"/>
</dbReference>
<gene>
    <name evidence="6" type="ORF">OLC1_LOCUS3496</name>
</gene>
<evidence type="ECO:0000256" key="2">
    <source>
        <dbReference type="PROSITE-ProRule" id="PRU00285"/>
    </source>
</evidence>
<comment type="similarity">
    <text evidence="2 3">Belongs to the small heat shock protein (HSP20) family.</text>
</comment>
<dbReference type="InterPro" id="IPR008978">
    <property type="entry name" value="HSP20-like_chaperone"/>
</dbReference>
<dbReference type="InterPro" id="IPR002068">
    <property type="entry name" value="A-crystallin/Hsp20_dom"/>
</dbReference>
<protein>
    <submittedName>
        <fullName evidence="6">OLC1v1026680C1</fullName>
    </submittedName>
</protein>
<evidence type="ECO:0000313" key="7">
    <source>
        <dbReference type="Proteomes" id="UP001161247"/>
    </source>
</evidence>
<name>A0AAV1C8W1_OLDCO</name>
<feature type="region of interest" description="Disordered" evidence="4">
    <location>
        <begin position="88"/>
        <end position="107"/>
    </location>
</feature>
<accession>A0AAV1C8W1</accession>
<dbReference type="SUPFAM" id="SSF49764">
    <property type="entry name" value="HSP20-like chaperones"/>
    <property type="match status" value="1"/>
</dbReference>
<sequence length="156" mass="17389">MYVISSISGGSRNNTCEPCSWGNWGYPSRSFPSSAAKNSSGGKTPEFVRVDVDWRETPEAYVLMADLPGLKKEEVKVEAEEGRVLKLSGERNRETEENGKYHRSERPDGKFLRKFRLPMDANMDAITASMENGVLTVTVPKKEQQGSKKIEVEISG</sequence>
<dbReference type="InterPro" id="IPR031107">
    <property type="entry name" value="Small_HSP"/>
</dbReference>
<organism evidence="6 7">
    <name type="scientific">Oldenlandia corymbosa var. corymbosa</name>
    <dbReference type="NCBI Taxonomy" id="529605"/>
    <lineage>
        <taxon>Eukaryota</taxon>
        <taxon>Viridiplantae</taxon>
        <taxon>Streptophyta</taxon>
        <taxon>Embryophyta</taxon>
        <taxon>Tracheophyta</taxon>
        <taxon>Spermatophyta</taxon>
        <taxon>Magnoliopsida</taxon>
        <taxon>eudicotyledons</taxon>
        <taxon>Gunneridae</taxon>
        <taxon>Pentapetalae</taxon>
        <taxon>asterids</taxon>
        <taxon>lamiids</taxon>
        <taxon>Gentianales</taxon>
        <taxon>Rubiaceae</taxon>
        <taxon>Rubioideae</taxon>
        <taxon>Spermacoceae</taxon>
        <taxon>Hedyotis-Oldenlandia complex</taxon>
        <taxon>Oldenlandia</taxon>
    </lineage>
</organism>
<keyword evidence="1" id="KW-0346">Stress response</keyword>
<dbReference type="Gene3D" id="2.60.40.790">
    <property type="match status" value="1"/>
</dbReference>
<dbReference type="EMBL" id="OX459118">
    <property type="protein sequence ID" value="CAI9091608.1"/>
    <property type="molecule type" value="Genomic_DNA"/>
</dbReference>
<feature type="domain" description="SHSP" evidence="5">
    <location>
        <begin position="43"/>
        <end position="155"/>
    </location>
</feature>
<dbReference type="PROSITE" id="PS01031">
    <property type="entry name" value="SHSP"/>
    <property type="match status" value="1"/>
</dbReference>
<evidence type="ECO:0000256" key="1">
    <source>
        <dbReference type="ARBA" id="ARBA00023016"/>
    </source>
</evidence>
<evidence type="ECO:0000313" key="6">
    <source>
        <dbReference type="EMBL" id="CAI9091608.1"/>
    </source>
</evidence>
<dbReference type="AlphaFoldDB" id="A0AAV1C8W1"/>
<keyword evidence="7" id="KW-1185">Reference proteome</keyword>
<evidence type="ECO:0000259" key="5">
    <source>
        <dbReference type="PROSITE" id="PS01031"/>
    </source>
</evidence>